<dbReference type="GO" id="GO:0005829">
    <property type="term" value="C:cytosol"/>
    <property type="evidence" value="ECO:0007669"/>
    <property type="project" value="TreeGrafter"/>
</dbReference>
<dbReference type="OrthoDB" id="9774591at2"/>
<evidence type="ECO:0000256" key="1">
    <source>
        <dbReference type="ARBA" id="ARBA00008609"/>
    </source>
</evidence>
<comment type="similarity">
    <text evidence="1">Belongs to the GcvT family.</text>
</comment>
<evidence type="ECO:0000313" key="11">
    <source>
        <dbReference type="Proteomes" id="UP000002200"/>
    </source>
</evidence>
<dbReference type="InterPro" id="IPR029043">
    <property type="entry name" value="GcvT/YgfZ_C"/>
</dbReference>
<keyword evidence="10" id="KW-0489">Methyltransferase</keyword>
<dbReference type="SUPFAM" id="SSF101790">
    <property type="entry name" value="Aminomethyltransferase beta-barrel domain"/>
    <property type="match status" value="1"/>
</dbReference>
<dbReference type="InterPro" id="IPR006223">
    <property type="entry name" value="GcvT"/>
</dbReference>
<dbReference type="AlphaFoldDB" id="Q83FR9"/>
<evidence type="ECO:0000259" key="8">
    <source>
        <dbReference type="Pfam" id="PF01571"/>
    </source>
</evidence>
<name>Q83FR9_TROWT</name>
<evidence type="ECO:0000256" key="5">
    <source>
        <dbReference type="ARBA" id="ARBA00031395"/>
    </source>
</evidence>
<dbReference type="Gene3D" id="4.10.1250.10">
    <property type="entry name" value="Aminomethyltransferase fragment"/>
    <property type="match status" value="1"/>
</dbReference>
<organism evidence="10 11">
    <name type="scientific">Tropheryma whipplei (strain Twist)</name>
    <name type="common">Whipple's bacillus</name>
    <dbReference type="NCBI Taxonomy" id="203267"/>
    <lineage>
        <taxon>Bacteria</taxon>
        <taxon>Bacillati</taxon>
        <taxon>Actinomycetota</taxon>
        <taxon>Actinomycetes</taxon>
        <taxon>Micrococcales</taxon>
        <taxon>Tropherymataceae</taxon>
        <taxon>Tropheryma</taxon>
    </lineage>
</organism>
<dbReference type="NCBIfam" id="NF001567">
    <property type="entry name" value="PRK00389.1"/>
    <property type="match status" value="1"/>
</dbReference>
<accession>Q83FR9</accession>
<dbReference type="NCBIfam" id="TIGR00528">
    <property type="entry name" value="gcvT"/>
    <property type="match status" value="1"/>
</dbReference>
<dbReference type="Pfam" id="PF08669">
    <property type="entry name" value="GCV_T_C"/>
    <property type="match status" value="1"/>
</dbReference>
<evidence type="ECO:0000313" key="10">
    <source>
        <dbReference type="EMBL" id="AAO44735.1"/>
    </source>
</evidence>
<protein>
    <recommendedName>
        <fullName evidence="2">aminomethyltransferase</fullName>
        <ecNumber evidence="2">2.1.2.10</ecNumber>
    </recommendedName>
    <alternativeName>
        <fullName evidence="5">Glycine cleavage system T protein</fullName>
    </alternativeName>
</protein>
<dbReference type="Gene3D" id="3.30.1360.120">
    <property type="entry name" value="Probable tRNA modification gtpase trme, domain 1"/>
    <property type="match status" value="1"/>
</dbReference>
<evidence type="ECO:0000256" key="3">
    <source>
        <dbReference type="ARBA" id="ARBA00022576"/>
    </source>
</evidence>
<feature type="domain" description="Aminomethyltransferase C-terminal" evidence="9">
    <location>
        <begin position="280"/>
        <end position="354"/>
    </location>
</feature>
<keyword evidence="11" id="KW-1185">Reference proteome</keyword>
<dbReference type="GO" id="GO:0008168">
    <property type="term" value="F:methyltransferase activity"/>
    <property type="evidence" value="ECO:0007669"/>
    <property type="project" value="UniProtKB-KW"/>
</dbReference>
<dbReference type="GO" id="GO:0008483">
    <property type="term" value="F:transaminase activity"/>
    <property type="evidence" value="ECO:0007669"/>
    <property type="project" value="UniProtKB-KW"/>
</dbReference>
<dbReference type="InterPro" id="IPR028896">
    <property type="entry name" value="GcvT/YgfZ/DmdA"/>
</dbReference>
<dbReference type="PANTHER" id="PTHR43757">
    <property type="entry name" value="AMINOMETHYLTRANSFERASE"/>
    <property type="match status" value="1"/>
</dbReference>
<dbReference type="eggNOG" id="COG0404">
    <property type="taxonomic scope" value="Bacteria"/>
</dbReference>
<dbReference type="GO" id="GO:0032259">
    <property type="term" value="P:methylation"/>
    <property type="evidence" value="ECO:0007669"/>
    <property type="project" value="UniProtKB-KW"/>
</dbReference>
<dbReference type="STRING" id="203267.TWT_638"/>
<dbReference type="SUPFAM" id="SSF103025">
    <property type="entry name" value="Folate-binding domain"/>
    <property type="match status" value="1"/>
</dbReference>
<dbReference type="PANTHER" id="PTHR43757:SF2">
    <property type="entry name" value="AMINOMETHYLTRANSFERASE, MITOCHONDRIAL"/>
    <property type="match status" value="1"/>
</dbReference>
<dbReference type="GO" id="GO:0005960">
    <property type="term" value="C:glycine cleavage complex"/>
    <property type="evidence" value="ECO:0007669"/>
    <property type="project" value="InterPro"/>
</dbReference>
<feature type="domain" description="GCVT N-terminal" evidence="8">
    <location>
        <begin position="11"/>
        <end position="262"/>
    </location>
</feature>
<sequence length="356" mass="39120">MAMTRVSPLDNEHKALGAIFTCFAGYKLPVRYKSDIAEHTAVRQGCGIFDLSHMAEIFVSGVNAGLELDIALTGHFSDMTCGRAKYTLILNEQGGIEDDLIVYRIDDKNYMVVANGINRKKVFSLLRDRVHTSDIKDETDSISLVAVQGPESESLIRDLFHESGNLRYFSHRCYPHGGTDRSEKLSCSIVARTGYTGEDGFEIFTPNDSVVSIWRALIERGATPCGLAARNTLRIEAGMPLYGHELRADLNPVQAGLERFISPPCIGCDRINHSGDFPLLVGLSIDGRRAAREGYTIYSSSNIPVGTVTSGCFSPTLGCSIAMAYVKAKARSAQLYIDIRGSMTPCKVVPMPFYRR</sequence>
<keyword evidence="3" id="KW-0032">Aminotransferase</keyword>
<dbReference type="GO" id="GO:0006546">
    <property type="term" value="P:glycine catabolic process"/>
    <property type="evidence" value="ECO:0007669"/>
    <property type="project" value="InterPro"/>
</dbReference>
<dbReference type="PIRSF" id="PIRSF006487">
    <property type="entry name" value="GcvT"/>
    <property type="match status" value="1"/>
</dbReference>
<reference evidence="10 11" key="1">
    <citation type="journal article" date="2003" name="Genome Res.">
        <title>Tropheryma whipplei twist: a human pathogenic Actinobacteria with a reduced genome.</title>
        <authorList>
            <person name="Raoult D."/>
            <person name="Ogata H."/>
            <person name="Audic S."/>
            <person name="Robert C."/>
            <person name="Suhre K."/>
            <person name="Drancourt M."/>
            <person name="Claverie J.-M."/>
        </authorList>
    </citation>
    <scope>NUCLEOTIDE SEQUENCE [LARGE SCALE GENOMIC DNA]</scope>
    <source>
        <strain evidence="10 11">Twist</strain>
    </source>
</reference>
<dbReference type="Pfam" id="PF01571">
    <property type="entry name" value="GCV_T"/>
    <property type="match status" value="1"/>
</dbReference>
<evidence type="ECO:0000256" key="7">
    <source>
        <dbReference type="PIRSR" id="PIRSR006487-1"/>
    </source>
</evidence>
<dbReference type="InterPro" id="IPR013977">
    <property type="entry name" value="GcvT_C"/>
</dbReference>
<evidence type="ECO:0000256" key="4">
    <source>
        <dbReference type="ARBA" id="ARBA00022679"/>
    </source>
</evidence>
<proteinExistence type="inferred from homology"/>
<dbReference type="EMBL" id="AE014184">
    <property type="protein sequence ID" value="AAO44735.1"/>
    <property type="molecule type" value="Genomic_DNA"/>
</dbReference>
<dbReference type="Gene3D" id="2.40.30.110">
    <property type="entry name" value="Aminomethyltransferase beta-barrel domains"/>
    <property type="match status" value="1"/>
</dbReference>
<dbReference type="Gene3D" id="3.30.70.1400">
    <property type="entry name" value="Aminomethyltransferase beta-barrel domains"/>
    <property type="match status" value="1"/>
</dbReference>
<dbReference type="KEGG" id="twh:TWT_638"/>
<evidence type="ECO:0000259" key="9">
    <source>
        <dbReference type="Pfam" id="PF08669"/>
    </source>
</evidence>
<dbReference type="EC" id="2.1.2.10" evidence="2"/>
<dbReference type="InterPro" id="IPR006222">
    <property type="entry name" value="GCVT_N"/>
</dbReference>
<dbReference type="GO" id="GO:0004047">
    <property type="term" value="F:aminomethyltransferase activity"/>
    <property type="evidence" value="ECO:0007669"/>
    <property type="project" value="UniProtKB-EC"/>
</dbReference>
<dbReference type="InterPro" id="IPR027266">
    <property type="entry name" value="TrmE/GcvT-like"/>
</dbReference>
<evidence type="ECO:0000256" key="2">
    <source>
        <dbReference type="ARBA" id="ARBA00012616"/>
    </source>
</evidence>
<gene>
    <name evidence="10" type="primary">gcvT</name>
    <name evidence="10" type="ordered locus">TWT_638</name>
</gene>
<dbReference type="Proteomes" id="UP000002200">
    <property type="component" value="Chromosome"/>
</dbReference>
<evidence type="ECO:0000256" key="6">
    <source>
        <dbReference type="ARBA" id="ARBA00047665"/>
    </source>
</evidence>
<dbReference type="HOGENOM" id="CLU_007884_10_2_11"/>
<comment type="catalytic activity">
    <reaction evidence="6">
        <text>N(6)-[(R)-S(8)-aminomethyldihydrolipoyl]-L-lysyl-[protein] + (6S)-5,6,7,8-tetrahydrofolate = N(6)-[(R)-dihydrolipoyl]-L-lysyl-[protein] + (6R)-5,10-methylene-5,6,7,8-tetrahydrofolate + NH4(+)</text>
        <dbReference type="Rhea" id="RHEA:16945"/>
        <dbReference type="Rhea" id="RHEA-COMP:10475"/>
        <dbReference type="Rhea" id="RHEA-COMP:10492"/>
        <dbReference type="ChEBI" id="CHEBI:15636"/>
        <dbReference type="ChEBI" id="CHEBI:28938"/>
        <dbReference type="ChEBI" id="CHEBI:57453"/>
        <dbReference type="ChEBI" id="CHEBI:83100"/>
        <dbReference type="ChEBI" id="CHEBI:83143"/>
        <dbReference type="EC" id="2.1.2.10"/>
    </reaction>
</comment>
<feature type="binding site" evidence="7">
    <location>
        <position position="202"/>
    </location>
    <ligand>
        <name>substrate</name>
    </ligand>
</feature>
<keyword evidence="4 10" id="KW-0808">Transferase</keyword>